<reference evidence="6" key="2">
    <citation type="submission" date="2023-06" db="EMBL/GenBank/DDBJ databases">
        <authorList>
            <consortium name="Lawrence Berkeley National Laboratory"/>
            <person name="Mondo S.J."/>
            <person name="Hensen N."/>
            <person name="Bonometti L."/>
            <person name="Westerberg I."/>
            <person name="Brannstrom I.O."/>
            <person name="Guillou S."/>
            <person name="Cros-Aarteil S."/>
            <person name="Calhoun S."/>
            <person name="Haridas S."/>
            <person name="Kuo A."/>
            <person name="Pangilinan J."/>
            <person name="Riley R."/>
            <person name="Labutti K."/>
            <person name="Andreopoulos B."/>
            <person name="Lipzen A."/>
            <person name="Chen C."/>
            <person name="Yanf M."/>
            <person name="Daum C."/>
            <person name="Ng V."/>
            <person name="Clum A."/>
            <person name="Steindorff A."/>
            <person name="Ohm R."/>
            <person name="Martin F."/>
            <person name="Silar P."/>
            <person name="Natvig D."/>
            <person name="Lalanne C."/>
            <person name="Gautier V."/>
            <person name="Ament-Velasquez S.L."/>
            <person name="Kruys A."/>
            <person name="Hutchinson M.I."/>
            <person name="Powell A.J."/>
            <person name="Barry K."/>
            <person name="Miller A.N."/>
            <person name="Grigoriev I.V."/>
            <person name="Debuchy R."/>
            <person name="Gladieux P."/>
            <person name="Thoren M.H."/>
            <person name="Johannesson H."/>
        </authorList>
    </citation>
    <scope>NUCLEOTIDE SEQUENCE</scope>
    <source>
        <strain evidence="6">PSN324</strain>
    </source>
</reference>
<dbReference type="InterPro" id="IPR007568">
    <property type="entry name" value="RTA1"/>
</dbReference>
<evidence type="ECO:0000313" key="6">
    <source>
        <dbReference type="EMBL" id="KAK4460075.1"/>
    </source>
</evidence>
<dbReference type="AlphaFoldDB" id="A0AAV9HHC6"/>
<sequence>MMFPFFAPSLEMATAGAVVFGMLSATHAWLAWRNKTLVMVMSVYAGLAMTTGMLIRCVLATDNSRAPDLTFDAMSILLTGPTSVLAFMLIMTYTRLTWWITPPEQRTSAVLWLPPAFQTVAIATPQCIADSIVFFGSGILFIKPAPRYVALTGAVMEAVTWVWFGGMVARFVYISRNKWPIMEAKTQKRAQQLGMAVCASCVLLVVCAIVRIFEKVDTSIQQDLQVFDPSVTNKRLSLLSTAEWPVYVFEYLPIAAIMGIMGFYHPGFYLPRRLTGFRLRAKGLIQEDEEKRQSQEVDSAT</sequence>
<dbReference type="Proteomes" id="UP001321749">
    <property type="component" value="Unassembled WGS sequence"/>
</dbReference>
<dbReference type="PANTHER" id="PTHR31465">
    <property type="entry name" value="PROTEIN RTA1-RELATED"/>
    <property type="match status" value="1"/>
</dbReference>
<feature type="transmembrane region" description="Helical" evidence="5">
    <location>
        <begin position="244"/>
        <end position="264"/>
    </location>
</feature>
<keyword evidence="4 5" id="KW-0472">Membrane</keyword>
<evidence type="ECO:0000256" key="2">
    <source>
        <dbReference type="ARBA" id="ARBA00022692"/>
    </source>
</evidence>
<evidence type="ECO:0000256" key="4">
    <source>
        <dbReference type="ARBA" id="ARBA00023136"/>
    </source>
</evidence>
<dbReference type="EMBL" id="MU865020">
    <property type="protein sequence ID" value="KAK4460075.1"/>
    <property type="molecule type" value="Genomic_DNA"/>
</dbReference>
<gene>
    <name evidence="6" type="ORF">QBC42DRAFT_181794</name>
</gene>
<dbReference type="PANTHER" id="PTHR31465:SF28">
    <property type="entry name" value="DOMAIN PROTEIN, PUTATIVE-RELATED"/>
    <property type="match status" value="1"/>
</dbReference>
<keyword evidence="7" id="KW-1185">Reference proteome</keyword>
<feature type="transmembrane region" description="Helical" evidence="5">
    <location>
        <begin position="117"/>
        <end position="142"/>
    </location>
</feature>
<evidence type="ECO:0000256" key="3">
    <source>
        <dbReference type="ARBA" id="ARBA00022989"/>
    </source>
</evidence>
<evidence type="ECO:0000313" key="7">
    <source>
        <dbReference type="Proteomes" id="UP001321749"/>
    </source>
</evidence>
<evidence type="ECO:0000256" key="1">
    <source>
        <dbReference type="ARBA" id="ARBA00004141"/>
    </source>
</evidence>
<comment type="caution">
    <text evidence="6">The sequence shown here is derived from an EMBL/GenBank/DDBJ whole genome shotgun (WGS) entry which is preliminary data.</text>
</comment>
<feature type="transmembrane region" description="Helical" evidence="5">
    <location>
        <begin position="148"/>
        <end position="173"/>
    </location>
</feature>
<feature type="transmembrane region" description="Helical" evidence="5">
    <location>
        <begin position="12"/>
        <end position="30"/>
    </location>
</feature>
<evidence type="ECO:0000256" key="5">
    <source>
        <dbReference type="SAM" id="Phobius"/>
    </source>
</evidence>
<protein>
    <recommendedName>
        <fullName evidence="8">Pheromone receptor</fullName>
    </recommendedName>
</protein>
<accession>A0AAV9HHC6</accession>
<dbReference type="GO" id="GO:0016020">
    <property type="term" value="C:membrane"/>
    <property type="evidence" value="ECO:0007669"/>
    <property type="project" value="UniProtKB-SubCell"/>
</dbReference>
<feature type="transmembrane region" description="Helical" evidence="5">
    <location>
        <begin position="193"/>
        <end position="213"/>
    </location>
</feature>
<name>A0AAV9HHC6_9PEZI</name>
<reference evidence="6" key="1">
    <citation type="journal article" date="2023" name="Mol. Phylogenet. Evol.">
        <title>Genome-scale phylogeny and comparative genomics of the fungal order Sordariales.</title>
        <authorList>
            <person name="Hensen N."/>
            <person name="Bonometti L."/>
            <person name="Westerberg I."/>
            <person name="Brannstrom I.O."/>
            <person name="Guillou S."/>
            <person name="Cros-Aarteil S."/>
            <person name="Calhoun S."/>
            <person name="Haridas S."/>
            <person name="Kuo A."/>
            <person name="Mondo S."/>
            <person name="Pangilinan J."/>
            <person name="Riley R."/>
            <person name="LaButti K."/>
            <person name="Andreopoulos B."/>
            <person name="Lipzen A."/>
            <person name="Chen C."/>
            <person name="Yan M."/>
            <person name="Daum C."/>
            <person name="Ng V."/>
            <person name="Clum A."/>
            <person name="Steindorff A."/>
            <person name="Ohm R.A."/>
            <person name="Martin F."/>
            <person name="Silar P."/>
            <person name="Natvig D.O."/>
            <person name="Lalanne C."/>
            <person name="Gautier V."/>
            <person name="Ament-Velasquez S.L."/>
            <person name="Kruys A."/>
            <person name="Hutchinson M.I."/>
            <person name="Powell A.J."/>
            <person name="Barry K."/>
            <person name="Miller A.N."/>
            <person name="Grigoriev I.V."/>
            <person name="Debuchy R."/>
            <person name="Gladieux P."/>
            <person name="Hiltunen Thoren M."/>
            <person name="Johannesson H."/>
        </authorList>
    </citation>
    <scope>NUCLEOTIDE SEQUENCE</scope>
    <source>
        <strain evidence="6">PSN324</strain>
    </source>
</reference>
<keyword evidence="3 5" id="KW-1133">Transmembrane helix</keyword>
<comment type="subcellular location">
    <subcellularLocation>
        <location evidence="1">Membrane</location>
        <topology evidence="1">Multi-pass membrane protein</topology>
    </subcellularLocation>
</comment>
<dbReference type="Pfam" id="PF04479">
    <property type="entry name" value="RTA1"/>
    <property type="match status" value="1"/>
</dbReference>
<evidence type="ECO:0008006" key="8">
    <source>
        <dbReference type="Google" id="ProtNLM"/>
    </source>
</evidence>
<keyword evidence="2 5" id="KW-0812">Transmembrane</keyword>
<feature type="transmembrane region" description="Helical" evidence="5">
    <location>
        <begin position="37"/>
        <end position="61"/>
    </location>
</feature>
<proteinExistence type="predicted"/>
<feature type="transmembrane region" description="Helical" evidence="5">
    <location>
        <begin position="73"/>
        <end position="96"/>
    </location>
</feature>
<organism evidence="6 7">
    <name type="scientific">Cladorrhinum samala</name>
    <dbReference type="NCBI Taxonomy" id="585594"/>
    <lineage>
        <taxon>Eukaryota</taxon>
        <taxon>Fungi</taxon>
        <taxon>Dikarya</taxon>
        <taxon>Ascomycota</taxon>
        <taxon>Pezizomycotina</taxon>
        <taxon>Sordariomycetes</taxon>
        <taxon>Sordariomycetidae</taxon>
        <taxon>Sordariales</taxon>
        <taxon>Podosporaceae</taxon>
        <taxon>Cladorrhinum</taxon>
    </lineage>
</organism>